<dbReference type="AlphaFoldDB" id="A0A5M4B458"/>
<dbReference type="PANTHER" id="PTHR43652:SF2">
    <property type="entry name" value="BASIC AMINO ACID ANTIPORTER YFCC-RELATED"/>
    <property type="match status" value="1"/>
</dbReference>
<dbReference type="Gene3D" id="3.30.70.1450">
    <property type="entry name" value="Regulator of K+ conductance, C-terminal domain"/>
    <property type="match status" value="2"/>
</dbReference>
<dbReference type="InterPro" id="IPR036721">
    <property type="entry name" value="RCK_C_sf"/>
</dbReference>
<dbReference type="EMBL" id="BLAX01000001">
    <property type="protein sequence ID" value="GET34666.1"/>
    <property type="molecule type" value="Genomic_DNA"/>
</dbReference>
<evidence type="ECO:0000313" key="9">
    <source>
        <dbReference type="EMBL" id="GET34666.1"/>
    </source>
</evidence>
<evidence type="ECO:0000313" key="10">
    <source>
        <dbReference type="Proteomes" id="UP000391834"/>
    </source>
</evidence>
<dbReference type="GO" id="GO:0008324">
    <property type="term" value="F:monoatomic cation transmembrane transporter activity"/>
    <property type="evidence" value="ECO:0007669"/>
    <property type="project" value="InterPro"/>
</dbReference>
<dbReference type="Pfam" id="PF02080">
    <property type="entry name" value="TrkA_C"/>
    <property type="match status" value="1"/>
</dbReference>
<keyword evidence="4" id="KW-0677">Repeat</keyword>
<name>A0A5M4B458_9BACT</name>
<comment type="caution">
    <text evidence="9">The sequence shown here is derived from an EMBL/GenBank/DDBJ whole genome shotgun (WGS) entry which is preliminary data.</text>
</comment>
<dbReference type="InterPro" id="IPR006037">
    <property type="entry name" value="RCK_C"/>
</dbReference>
<feature type="transmembrane region" description="Helical" evidence="7">
    <location>
        <begin position="452"/>
        <end position="472"/>
    </location>
</feature>
<feature type="domain" description="RCK C-terminal" evidence="8">
    <location>
        <begin position="209"/>
        <end position="294"/>
    </location>
</feature>
<evidence type="ECO:0000256" key="7">
    <source>
        <dbReference type="SAM" id="Phobius"/>
    </source>
</evidence>
<evidence type="ECO:0000259" key="8">
    <source>
        <dbReference type="PROSITE" id="PS51202"/>
    </source>
</evidence>
<evidence type="ECO:0000256" key="5">
    <source>
        <dbReference type="ARBA" id="ARBA00022989"/>
    </source>
</evidence>
<feature type="transmembrane region" description="Helical" evidence="7">
    <location>
        <begin position="93"/>
        <end position="118"/>
    </location>
</feature>
<protein>
    <submittedName>
        <fullName evidence="9">Potassium transporter TrkA</fullName>
    </submittedName>
</protein>
<feature type="transmembrane region" description="Helical" evidence="7">
    <location>
        <begin position="51"/>
        <end position="73"/>
    </location>
</feature>
<accession>A0A5M4B458</accession>
<feature type="transmembrane region" description="Helical" evidence="7">
    <location>
        <begin position="180"/>
        <end position="198"/>
    </location>
</feature>
<dbReference type="Pfam" id="PF03600">
    <property type="entry name" value="CitMHS"/>
    <property type="match status" value="2"/>
</dbReference>
<keyword evidence="5 7" id="KW-1133">Transmembrane helix</keyword>
<gene>
    <name evidence="9" type="ORF">PbJCM13498_35290</name>
</gene>
<dbReference type="RefSeq" id="WP_027585522.1">
    <property type="nucleotide sequence ID" value="NZ_BLAX01000001.1"/>
</dbReference>
<sequence length="593" mass="65302">MNFEVLIVFVVLAFILISLYFEILGPSFTFVIAISVLGVSRILTPAEILSGFANVQLVVILLLLLLGDIIRQTPIMEMIFDKVFKGARTYRGFMLRMMTLVAGFSAFLNNTPLVAIMMPYVHHWSKRNNTSPSRLLIPLSYAAILGGCATLIGTSTNLIVNGMVLDQEIIPGLPSLDMFDFFPVGSAMAVIGIAYMLLFSKKLLPERKDAMSQFRTRNREYILQTQINEGSPLAGKDIRNENLDRLKGLYLVELIRDNERIPAISLTTQLRVNDQLVFAGDTETIADIITQTDSGLSFPTLGSLQDSKKSEVVEVVISHNSSLIGKTVMEANFRGRYDSAIIAIHRNGERISGKITFQKLKAGDVLLLFVGKSFESRSAGTLDFYYISKVKAFRKLEKWQYFVLFGGTGLAILLSALRLVPLFTSLLVLIILINMLKIYPPKDIPKSIDYELAMVIALSLALGTAMLKTGVAEMLANSLISIFLPFGKVALLAGIYLITSLLANLITNKAAVALIFPISLTMASNLSLPPQPFILVVAFAAAANFMTPIGYQTNLMVYGPGGYSFRDFFKIGFPLTLLYMAATVAILGLTYLR</sequence>
<comment type="subcellular location">
    <subcellularLocation>
        <location evidence="1">Membrane</location>
        <topology evidence="1">Multi-pass membrane protein</topology>
    </subcellularLocation>
</comment>
<dbReference type="PROSITE" id="PS51202">
    <property type="entry name" value="RCK_C"/>
    <property type="match status" value="2"/>
</dbReference>
<dbReference type="GO" id="GO:0006813">
    <property type="term" value="P:potassium ion transport"/>
    <property type="evidence" value="ECO:0007669"/>
    <property type="project" value="InterPro"/>
</dbReference>
<dbReference type="SUPFAM" id="SSF116726">
    <property type="entry name" value="TrkA C-terminal domain-like"/>
    <property type="match status" value="2"/>
</dbReference>
<feature type="transmembrane region" description="Helical" evidence="7">
    <location>
        <begin position="510"/>
        <end position="527"/>
    </location>
</feature>
<organism evidence="9 10">
    <name type="scientific">Prolixibacter bellariivorans</name>
    <dbReference type="NCBI Taxonomy" id="314319"/>
    <lineage>
        <taxon>Bacteria</taxon>
        <taxon>Pseudomonadati</taxon>
        <taxon>Bacteroidota</taxon>
        <taxon>Bacteroidia</taxon>
        <taxon>Marinilabiliales</taxon>
        <taxon>Prolixibacteraceae</taxon>
        <taxon>Prolixibacter</taxon>
    </lineage>
</organism>
<feature type="transmembrane region" description="Helical" evidence="7">
    <location>
        <begin position="571"/>
        <end position="592"/>
    </location>
</feature>
<feature type="transmembrane region" description="Helical" evidence="7">
    <location>
        <begin position="139"/>
        <end position="160"/>
    </location>
</feature>
<feature type="domain" description="RCK C-terminal" evidence="8">
    <location>
        <begin position="299"/>
        <end position="385"/>
    </location>
</feature>
<dbReference type="InterPro" id="IPR051679">
    <property type="entry name" value="DASS-Related_Transporters"/>
</dbReference>
<evidence type="ECO:0000256" key="3">
    <source>
        <dbReference type="ARBA" id="ARBA00022692"/>
    </source>
</evidence>
<dbReference type="Proteomes" id="UP000391834">
    <property type="component" value="Unassembled WGS sequence"/>
</dbReference>
<feature type="transmembrane region" description="Helical" evidence="7">
    <location>
        <begin position="478"/>
        <end position="498"/>
    </location>
</feature>
<keyword evidence="2" id="KW-0813">Transport</keyword>
<dbReference type="GO" id="GO:0005886">
    <property type="term" value="C:plasma membrane"/>
    <property type="evidence" value="ECO:0007669"/>
    <property type="project" value="TreeGrafter"/>
</dbReference>
<keyword evidence="3 7" id="KW-0812">Transmembrane</keyword>
<proteinExistence type="predicted"/>
<feature type="transmembrane region" description="Helical" evidence="7">
    <location>
        <begin position="533"/>
        <end position="551"/>
    </location>
</feature>
<dbReference type="PANTHER" id="PTHR43652">
    <property type="entry name" value="BASIC AMINO ACID ANTIPORTER YFCC-RELATED"/>
    <property type="match status" value="1"/>
</dbReference>
<evidence type="ECO:0000256" key="4">
    <source>
        <dbReference type="ARBA" id="ARBA00022737"/>
    </source>
</evidence>
<feature type="transmembrane region" description="Helical" evidence="7">
    <location>
        <begin position="6"/>
        <end position="39"/>
    </location>
</feature>
<keyword evidence="10" id="KW-1185">Reference proteome</keyword>
<evidence type="ECO:0000256" key="6">
    <source>
        <dbReference type="ARBA" id="ARBA00023136"/>
    </source>
</evidence>
<keyword evidence="6 7" id="KW-0472">Membrane</keyword>
<feature type="transmembrane region" description="Helical" evidence="7">
    <location>
        <begin position="399"/>
        <end position="416"/>
    </location>
</feature>
<reference evidence="9 10" key="1">
    <citation type="submission" date="2019-10" db="EMBL/GenBank/DDBJ databases">
        <title>Prolixibacter strains distinguished by the presence of nitrate reductase genes were adept at nitrate-dependent anaerobic corrosion of metallic iron and carbon steel.</title>
        <authorList>
            <person name="Iino T."/>
            <person name="Shono N."/>
            <person name="Ito K."/>
            <person name="Nakamura R."/>
            <person name="Sueoka K."/>
            <person name="Harayama S."/>
            <person name="Ohkuma M."/>
        </authorList>
    </citation>
    <scope>NUCLEOTIDE SEQUENCE [LARGE SCALE GENOMIC DNA]</scope>
    <source>
        <strain evidence="9 10">JCM 13498</strain>
    </source>
</reference>
<evidence type="ECO:0000256" key="1">
    <source>
        <dbReference type="ARBA" id="ARBA00004141"/>
    </source>
</evidence>
<dbReference type="InterPro" id="IPR004680">
    <property type="entry name" value="Cit_transptr-like_dom"/>
</dbReference>
<evidence type="ECO:0000256" key="2">
    <source>
        <dbReference type="ARBA" id="ARBA00022448"/>
    </source>
</evidence>